<dbReference type="PRINTS" id="PR00598">
    <property type="entry name" value="HTHMARR"/>
</dbReference>
<dbReference type="GO" id="GO:0003677">
    <property type="term" value="F:DNA binding"/>
    <property type="evidence" value="ECO:0007669"/>
    <property type="project" value="UniProtKB-KW"/>
</dbReference>
<proteinExistence type="predicted"/>
<feature type="domain" description="HTH marR-type" evidence="4">
    <location>
        <begin position="37"/>
        <end position="170"/>
    </location>
</feature>
<evidence type="ECO:0000256" key="3">
    <source>
        <dbReference type="ARBA" id="ARBA00023163"/>
    </source>
</evidence>
<dbReference type="InterPro" id="IPR000835">
    <property type="entry name" value="HTH_MarR-typ"/>
</dbReference>
<dbReference type="InterPro" id="IPR036388">
    <property type="entry name" value="WH-like_DNA-bd_sf"/>
</dbReference>
<dbReference type="Proteomes" id="UP000035331">
    <property type="component" value="Chromosome"/>
</dbReference>
<dbReference type="GO" id="GO:0003700">
    <property type="term" value="F:DNA-binding transcription factor activity"/>
    <property type="evidence" value="ECO:0007669"/>
    <property type="project" value="InterPro"/>
</dbReference>
<dbReference type="PATRIC" id="fig|796385.3.peg.3670"/>
<dbReference type="Pfam" id="PF01047">
    <property type="entry name" value="MarR"/>
    <property type="match status" value="1"/>
</dbReference>
<dbReference type="Gene3D" id="1.10.10.10">
    <property type="entry name" value="Winged helix-like DNA-binding domain superfamily/Winged helix DNA-binding domain"/>
    <property type="match status" value="1"/>
</dbReference>
<evidence type="ECO:0000313" key="6">
    <source>
        <dbReference type="Proteomes" id="UP000035331"/>
    </source>
</evidence>
<keyword evidence="3" id="KW-0804">Transcription</keyword>
<keyword evidence="1" id="KW-0805">Transcription regulation</keyword>
<dbReference type="SMART" id="SM00347">
    <property type="entry name" value="HTH_MARR"/>
    <property type="match status" value="1"/>
</dbReference>
<name>A0A0G3CLI9_METBA</name>
<evidence type="ECO:0000256" key="1">
    <source>
        <dbReference type="ARBA" id="ARBA00023015"/>
    </source>
</evidence>
<dbReference type="PROSITE" id="PS50995">
    <property type="entry name" value="HTH_MARR_2"/>
    <property type="match status" value="1"/>
</dbReference>
<dbReference type="InterPro" id="IPR036390">
    <property type="entry name" value="WH_DNA-bd_sf"/>
</dbReference>
<protein>
    <submittedName>
        <fullName evidence="5">MarR family transcriptional regulator</fullName>
    </submittedName>
</protein>
<organism evidence="5 6">
    <name type="scientific">Methanosarcina barkeri CM1</name>
    <dbReference type="NCBI Taxonomy" id="796385"/>
    <lineage>
        <taxon>Archaea</taxon>
        <taxon>Methanobacteriati</taxon>
        <taxon>Methanobacteriota</taxon>
        <taxon>Stenosarchaea group</taxon>
        <taxon>Methanomicrobia</taxon>
        <taxon>Methanosarcinales</taxon>
        <taxon>Methanosarcinaceae</taxon>
        <taxon>Methanosarcina</taxon>
    </lineage>
</organism>
<reference evidence="6" key="1">
    <citation type="submission" date="2014-06" db="EMBL/GenBank/DDBJ databases">
        <title>The complete genome sequence of Methanosarcina barkeri CM1.</title>
        <authorList>
            <consortium name="Pastoral Greenhouse Gas Research Consortium"/>
            <person name="Lambie S.C."/>
            <person name="Leahy S.C."/>
            <person name="Kelly W.J."/>
            <person name="Li D."/>
            <person name="Reilly K."/>
            <person name="Attwood G.T."/>
            <person name="Altermann E."/>
        </authorList>
    </citation>
    <scope>NUCLEOTIDE SEQUENCE [LARGE SCALE GENOMIC DNA]</scope>
    <source>
        <strain evidence="6">CM1</strain>
    </source>
</reference>
<dbReference type="EMBL" id="CP008746">
    <property type="protein sequence ID" value="AKJ39992.1"/>
    <property type="molecule type" value="Genomic_DNA"/>
</dbReference>
<dbReference type="PANTHER" id="PTHR42756:SF2">
    <property type="entry name" value="MARR FAMILY REGULATORY PROTEIN"/>
    <property type="match status" value="1"/>
</dbReference>
<sequence>MRNHIVVIATILLNYVVVNKMNTIEPDENSHTKEMYHNEFIGKFISFLYRYEQIFIGKKIEPYGIGSGQFPFLMRLYLEDGINQESLSSHQKIDKGTTTRAIQKLVDEGYVFRQRDKKDRRSYRIFLTEKGKKLEPEMKKIASEWEEILFSSFDDNQRREIKNALGIMFETISQRM</sequence>
<dbReference type="PANTHER" id="PTHR42756">
    <property type="entry name" value="TRANSCRIPTIONAL REGULATOR, MARR"/>
    <property type="match status" value="1"/>
</dbReference>
<reference evidence="5 6" key="2">
    <citation type="journal article" date="2015" name="Stand. Genomic Sci.">
        <title>The complete genome sequence of the rumen methanogen Methanosarcina barkeri CM1.</title>
        <authorList>
            <person name="Lambie S.C."/>
            <person name="Kelly W.J."/>
            <person name="Leahy S.C."/>
            <person name="Li D."/>
            <person name="Reilly K."/>
            <person name="McAllister T.A."/>
            <person name="Valle E.R."/>
            <person name="Attwood G.T."/>
            <person name="Altermann E."/>
        </authorList>
    </citation>
    <scope>NUCLEOTIDE SEQUENCE [LARGE SCALE GENOMIC DNA]</scope>
    <source>
        <strain evidence="5 6">CM1</strain>
    </source>
</reference>
<keyword evidence="2" id="KW-0238">DNA-binding</keyword>
<accession>A0A0G3CLI9</accession>
<gene>
    <name evidence="5" type="ORF">MCM1_3000</name>
</gene>
<dbReference type="SUPFAM" id="SSF46785">
    <property type="entry name" value="Winged helix' DNA-binding domain"/>
    <property type="match status" value="1"/>
</dbReference>
<dbReference type="AlphaFoldDB" id="A0A0G3CLI9"/>
<evidence type="ECO:0000259" key="4">
    <source>
        <dbReference type="PROSITE" id="PS50995"/>
    </source>
</evidence>
<evidence type="ECO:0000313" key="5">
    <source>
        <dbReference type="EMBL" id="AKJ39992.1"/>
    </source>
</evidence>
<evidence type="ECO:0000256" key="2">
    <source>
        <dbReference type="ARBA" id="ARBA00023125"/>
    </source>
</evidence>